<name>A0A316V7A1_9BASI</name>
<feature type="signal peptide" evidence="2">
    <location>
        <begin position="1"/>
        <end position="24"/>
    </location>
</feature>
<dbReference type="AlphaFoldDB" id="A0A316V7A1"/>
<reference evidence="3 4" key="1">
    <citation type="journal article" date="2018" name="Mol. Biol. Evol.">
        <title>Broad Genomic Sampling Reveals a Smut Pathogenic Ancestry of the Fungal Clade Ustilaginomycotina.</title>
        <authorList>
            <person name="Kijpornyongpan T."/>
            <person name="Mondo S.J."/>
            <person name="Barry K."/>
            <person name="Sandor L."/>
            <person name="Lee J."/>
            <person name="Lipzen A."/>
            <person name="Pangilinan J."/>
            <person name="LaButti K."/>
            <person name="Hainaut M."/>
            <person name="Henrissat B."/>
            <person name="Grigoriev I.V."/>
            <person name="Spatafora J.W."/>
            <person name="Aime M.C."/>
        </authorList>
    </citation>
    <scope>NUCLEOTIDE SEQUENCE [LARGE SCALE GENOMIC DNA]</scope>
    <source>
        <strain evidence="3 4">MCA 3882</strain>
    </source>
</reference>
<evidence type="ECO:0008006" key="5">
    <source>
        <dbReference type="Google" id="ProtNLM"/>
    </source>
</evidence>
<evidence type="ECO:0000313" key="4">
    <source>
        <dbReference type="Proteomes" id="UP000245771"/>
    </source>
</evidence>
<dbReference type="EMBL" id="KZ819604">
    <property type="protein sequence ID" value="PWN33322.1"/>
    <property type="molecule type" value="Genomic_DNA"/>
</dbReference>
<feature type="region of interest" description="Disordered" evidence="1">
    <location>
        <begin position="186"/>
        <end position="231"/>
    </location>
</feature>
<protein>
    <recommendedName>
        <fullName evidence="5">SCP domain-containing protein</fullName>
    </recommendedName>
</protein>
<feature type="compositionally biased region" description="Polar residues" evidence="1">
    <location>
        <begin position="186"/>
        <end position="199"/>
    </location>
</feature>
<keyword evidence="2" id="KW-0732">Signal</keyword>
<dbReference type="InParanoid" id="A0A316V7A1"/>
<organism evidence="3 4">
    <name type="scientific">Meira miltonrushii</name>
    <dbReference type="NCBI Taxonomy" id="1280837"/>
    <lineage>
        <taxon>Eukaryota</taxon>
        <taxon>Fungi</taxon>
        <taxon>Dikarya</taxon>
        <taxon>Basidiomycota</taxon>
        <taxon>Ustilaginomycotina</taxon>
        <taxon>Exobasidiomycetes</taxon>
        <taxon>Exobasidiales</taxon>
        <taxon>Brachybasidiaceae</taxon>
        <taxon>Meira</taxon>
    </lineage>
</organism>
<gene>
    <name evidence="3" type="ORF">FA14DRAFT_179976</name>
</gene>
<feature type="compositionally biased region" description="Polar residues" evidence="1">
    <location>
        <begin position="221"/>
        <end position="231"/>
    </location>
</feature>
<proteinExistence type="predicted"/>
<dbReference type="GeneID" id="37022752"/>
<dbReference type="Proteomes" id="UP000245771">
    <property type="component" value="Unassembled WGS sequence"/>
</dbReference>
<evidence type="ECO:0000256" key="1">
    <source>
        <dbReference type="SAM" id="MobiDB-lite"/>
    </source>
</evidence>
<evidence type="ECO:0000313" key="3">
    <source>
        <dbReference type="EMBL" id="PWN33322.1"/>
    </source>
</evidence>
<accession>A0A316V7A1</accession>
<feature type="chain" id="PRO_5016414322" description="SCP domain-containing protein" evidence="2">
    <location>
        <begin position="25"/>
        <end position="270"/>
    </location>
</feature>
<dbReference type="RefSeq" id="XP_025353624.1">
    <property type="nucleotide sequence ID" value="XM_025500971.1"/>
</dbReference>
<keyword evidence="4" id="KW-1185">Reference proteome</keyword>
<evidence type="ECO:0000256" key="2">
    <source>
        <dbReference type="SAM" id="SignalP"/>
    </source>
</evidence>
<sequence length="270" mass="30395">MFPTLSTFAVALTWWLNCGLHVQAVNKDFRYQPTAHQGNYQVYNAYGPHSVIVPQQSHEFYQNLAVMRTKAIQDKQVQVRQMSKRFREVSAKKASTTRAPTPDEMNQSVKNKLYQNAYVLTSLGMALADEHSNVKAGRVNGGNNGGHTSMHNVDTSRVYWASPAMIKAKHFIPITEYHNNLNKQGFHVSGSSSHTNSLHAQRVPPAHTSQVSRTIERRPSHTQAATQQQPVNVHHARSNFQQYQLFPAAGKKTQYELFPSAAGNVHQHQQ</sequence>